<dbReference type="Pfam" id="PF04203">
    <property type="entry name" value="Sortase"/>
    <property type="match status" value="1"/>
</dbReference>
<dbReference type="InterPro" id="IPR023365">
    <property type="entry name" value="Sortase_dom-sf"/>
</dbReference>
<dbReference type="InterPro" id="IPR042001">
    <property type="entry name" value="Sortase_F"/>
</dbReference>
<evidence type="ECO:0000256" key="2">
    <source>
        <dbReference type="SAM" id="Phobius"/>
    </source>
</evidence>
<reference evidence="3 4" key="1">
    <citation type="journal article" date="2015" name="Nature">
        <title>rRNA introns, odd ribosomes, and small enigmatic genomes across a large radiation of phyla.</title>
        <authorList>
            <person name="Brown C.T."/>
            <person name="Hug L.A."/>
            <person name="Thomas B.C."/>
            <person name="Sharon I."/>
            <person name="Castelle C.J."/>
            <person name="Singh A."/>
            <person name="Wilkins M.J."/>
            <person name="Williams K.H."/>
            <person name="Banfield J.F."/>
        </authorList>
    </citation>
    <scope>NUCLEOTIDE SEQUENCE [LARGE SCALE GENOMIC DNA]</scope>
</reference>
<dbReference type="SUPFAM" id="SSF63817">
    <property type="entry name" value="Sortase"/>
    <property type="match status" value="1"/>
</dbReference>
<dbReference type="InterPro" id="IPR005754">
    <property type="entry name" value="Sortase"/>
</dbReference>
<dbReference type="Gene3D" id="2.40.260.10">
    <property type="entry name" value="Sortase"/>
    <property type="match status" value="1"/>
</dbReference>
<evidence type="ECO:0000313" key="3">
    <source>
        <dbReference type="EMBL" id="KKS47329.1"/>
    </source>
</evidence>
<dbReference type="AlphaFoldDB" id="A0A0G0ZF72"/>
<keyword evidence="1" id="KW-0378">Hydrolase</keyword>
<gene>
    <name evidence="3" type="ORF">UV09_C0006G0038</name>
</gene>
<evidence type="ECO:0000313" key="4">
    <source>
        <dbReference type="Proteomes" id="UP000034320"/>
    </source>
</evidence>
<protein>
    <recommendedName>
        <fullName evidence="5">Peptidase C60 sortase A and B</fullName>
    </recommendedName>
</protein>
<evidence type="ECO:0000256" key="1">
    <source>
        <dbReference type="ARBA" id="ARBA00022801"/>
    </source>
</evidence>
<sequence length="225" mass="24956">MKKSGVIYTHNLKKIKPLSERKTSPAWGIKVVFLLIMIAFFWSKQTRIAGSRLAEFVISNTPTPSPTATATPTPTPTPVILPSRLIIDKLGIEAEIEYVGADENGKMGVPSNWDNVAWYRAGPVPGQMGNMVIAGHYDTNRGKPAVFYHLESLEPGDIIRISKVDGSLLSYQVTSREIFPLREVPVDYIFGSKDTSQLILITCNGYFNRGIKSYSHRIAVFAELL</sequence>
<comment type="caution">
    <text evidence="3">The sequence shown here is derived from an EMBL/GenBank/DDBJ whole genome shotgun (WGS) entry which is preliminary data.</text>
</comment>
<proteinExistence type="predicted"/>
<evidence type="ECO:0008006" key="5">
    <source>
        <dbReference type="Google" id="ProtNLM"/>
    </source>
</evidence>
<keyword evidence="2" id="KW-0472">Membrane</keyword>
<dbReference type="CDD" id="cd05829">
    <property type="entry name" value="Sortase_F"/>
    <property type="match status" value="1"/>
</dbReference>
<keyword evidence="2" id="KW-0812">Transmembrane</keyword>
<organism evidence="3 4">
    <name type="scientific">Candidatus Gottesmanbacteria bacterium GW2011_GWA2_42_18</name>
    <dbReference type="NCBI Taxonomy" id="1618442"/>
    <lineage>
        <taxon>Bacteria</taxon>
        <taxon>Candidatus Gottesmaniibacteriota</taxon>
    </lineage>
</organism>
<feature type="transmembrane region" description="Helical" evidence="2">
    <location>
        <begin position="26"/>
        <end position="43"/>
    </location>
</feature>
<dbReference type="GO" id="GO:0016787">
    <property type="term" value="F:hydrolase activity"/>
    <property type="evidence" value="ECO:0007669"/>
    <property type="project" value="UniProtKB-KW"/>
</dbReference>
<dbReference type="EMBL" id="LCDD01000006">
    <property type="protein sequence ID" value="KKS47329.1"/>
    <property type="molecule type" value="Genomic_DNA"/>
</dbReference>
<keyword evidence="2" id="KW-1133">Transmembrane helix</keyword>
<accession>A0A0G0ZF72</accession>
<dbReference type="Proteomes" id="UP000034320">
    <property type="component" value="Unassembled WGS sequence"/>
</dbReference>
<name>A0A0G0ZF72_9BACT</name>